<evidence type="ECO:0000313" key="5">
    <source>
        <dbReference type="EMBL" id="DAD44879.1"/>
    </source>
</evidence>
<gene>
    <name evidence="5" type="ORF">HUJ06_003109</name>
</gene>
<sequence length="129" mass="14685">MKFSDRKTLPFKVKQMEPLYIYIYIYKLRLFIIKCVCVIFSVDAEFKQSLLFILAVLKISVREDNGSDVPLTVRLYGPNTEYVIDRERELQAIGYLSAAGFGAKLHGVFGNGMVQSFINARTLSPSGRH</sequence>
<dbReference type="Proteomes" id="UP000607653">
    <property type="component" value="Unassembled WGS sequence"/>
</dbReference>
<keyword evidence="4" id="KW-0472">Membrane</keyword>
<organism evidence="5 6">
    <name type="scientific">Nelumbo nucifera</name>
    <name type="common">Sacred lotus</name>
    <dbReference type="NCBI Taxonomy" id="4432"/>
    <lineage>
        <taxon>Eukaryota</taxon>
        <taxon>Viridiplantae</taxon>
        <taxon>Streptophyta</taxon>
        <taxon>Embryophyta</taxon>
        <taxon>Tracheophyta</taxon>
        <taxon>Spermatophyta</taxon>
        <taxon>Magnoliopsida</taxon>
        <taxon>Proteales</taxon>
        <taxon>Nelumbonaceae</taxon>
        <taxon>Nelumbo</taxon>
    </lineage>
</organism>
<protein>
    <recommendedName>
        <fullName evidence="3">ethanolamine kinase</fullName>
        <ecNumber evidence="3">2.7.1.82</ecNumber>
    </recommendedName>
</protein>
<keyword evidence="4" id="KW-1133">Transmembrane helix</keyword>
<comment type="caution">
    <text evidence="5">The sequence shown here is derived from an EMBL/GenBank/DDBJ whole genome shotgun (WGS) entry which is preliminary data.</text>
</comment>
<evidence type="ECO:0000256" key="1">
    <source>
        <dbReference type="ARBA" id="ARBA00037883"/>
    </source>
</evidence>
<comment type="similarity">
    <text evidence="2">Belongs to the choline/ethanolamine kinase family.</text>
</comment>
<dbReference type="AlphaFoldDB" id="A0A822ZND6"/>
<evidence type="ECO:0000256" key="3">
    <source>
        <dbReference type="ARBA" id="ARBA00038874"/>
    </source>
</evidence>
<dbReference type="InterPro" id="IPR011009">
    <property type="entry name" value="Kinase-like_dom_sf"/>
</dbReference>
<accession>A0A822ZND6</accession>
<evidence type="ECO:0000256" key="4">
    <source>
        <dbReference type="SAM" id="Phobius"/>
    </source>
</evidence>
<dbReference type="PANTHER" id="PTHR22603">
    <property type="entry name" value="CHOLINE/ETHANOALAMINE KINASE"/>
    <property type="match status" value="1"/>
</dbReference>
<keyword evidence="6" id="KW-1185">Reference proteome</keyword>
<dbReference type="Gene3D" id="3.30.200.20">
    <property type="entry name" value="Phosphorylase Kinase, domain 1"/>
    <property type="match status" value="1"/>
</dbReference>
<keyword evidence="4" id="KW-0812">Transmembrane</keyword>
<dbReference type="EMBL" id="DUZY01000007">
    <property type="protein sequence ID" value="DAD44879.1"/>
    <property type="molecule type" value="Genomic_DNA"/>
</dbReference>
<evidence type="ECO:0000313" key="6">
    <source>
        <dbReference type="Proteomes" id="UP000607653"/>
    </source>
</evidence>
<dbReference type="PANTHER" id="PTHR22603:SF66">
    <property type="entry name" value="ETHANOLAMINE KINASE"/>
    <property type="match status" value="1"/>
</dbReference>
<evidence type="ECO:0000256" key="2">
    <source>
        <dbReference type="ARBA" id="ARBA00038211"/>
    </source>
</evidence>
<feature type="transmembrane region" description="Helical" evidence="4">
    <location>
        <begin position="21"/>
        <end position="42"/>
    </location>
</feature>
<dbReference type="SUPFAM" id="SSF56112">
    <property type="entry name" value="Protein kinase-like (PK-like)"/>
    <property type="match status" value="1"/>
</dbReference>
<comment type="pathway">
    <text evidence="1">Phospholipid metabolism; phosphatidylethanolamine biosynthesis; phosphatidylethanolamine from ethanolamine: step 1/3.</text>
</comment>
<dbReference type="Pfam" id="PF01633">
    <property type="entry name" value="Choline_kinase"/>
    <property type="match status" value="1"/>
</dbReference>
<proteinExistence type="inferred from homology"/>
<dbReference type="EC" id="2.7.1.82" evidence="3"/>
<dbReference type="GO" id="GO:0004305">
    <property type="term" value="F:ethanolamine kinase activity"/>
    <property type="evidence" value="ECO:0007669"/>
    <property type="project" value="UniProtKB-EC"/>
</dbReference>
<name>A0A822ZND6_NELNU</name>
<reference evidence="5 6" key="1">
    <citation type="journal article" date="2020" name="Mol. Biol. Evol.">
        <title>Distinct Expression and Methylation Patterns for Genes with Different Fates following a Single Whole-Genome Duplication in Flowering Plants.</title>
        <authorList>
            <person name="Shi T."/>
            <person name="Rahmani R.S."/>
            <person name="Gugger P.F."/>
            <person name="Wang M."/>
            <person name="Li H."/>
            <person name="Zhang Y."/>
            <person name="Li Z."/>
            <person name="Wang Q."/>
            <person name="Van de Peer Y."/>
            <person name="Marchal K."/>
            <person name="Chen J."/>
        </authorList>
    </citation>
    <scope>NUCLEOTIDE SEQUENCE [LARGE SCALE GENOMIC DNA]</scope>
    <source>
        <tissue evidence="5">Leaf</tissue>
    </source>
</reference>